<evidence type="ECO:0000313" key="2">
    <source>
        <dbReference type="EMBL" id="KAK7507381.1"/>
    </source>
</evidence>
<organism evidence="2 3">
    <name type="scientific">Batillaria attramentaria</name>
    <dbReference type="NCBI Taxonomy" id="370345"/>
    <lineage>
        <taxon>Eukaryota</taxon>
        <taxon>Metazoa</taxon>
        <taxon>Spiralia</taxon>
        <taxon>Lophotrochozoa</taxon>
        <taxon>Mollusca</taxon>
        <taxon>Gastropoda</taxon>
        <taxon>Caenogastropoda</taxon>
        <taxon>Sorbeoconcha</taxon>
        <taxon>Cerithioidea</taxon>
        <taxon>Batillariidae</taxon>
        <taxon>Batillaria</taxon>
    </lineage>
</organism>
<name>A0ABD0M7G2_9CAEN</name>
<dbReference type="Proteomes" id="UP001519460">
    <property type="component" value="Unassembled WGS sequence"/>
</dbReference>
<feature type="region of interest" description="Disordered" evidence="1">
    <location>
        <begin position="1"/>
        <end position="70"/>
    </location>
</feature>
<sequence length="70" mass="7617">RHQETQAFSPAQNRNVVSRKAIPKTDGEGLTVAKSCEQGKELVWRSLGRPSGNETSMYGTSDEATGHKSN</sequence>
<dbReference type="EMBL" id="JACVVK020000004">
    <property type="protein sequence ID" value="KAK7507381.1"/>
    <property type="molecule type" value="Genomic_DNA"/>
</dbReference>
<feature type="non-terminal residue" evidence="2">
    <location>
        <position position="1"/>
    </location>
</feature>
<evidence type="ECO:0008006" key="4">
    <source>
        <dbReference type="Google" id="ProtNLM"/>
    </source>
</evidence>
<gene>
    <name evidence="2" type="ORF">BaRGS_00001316</name>
</gene>
<dbReference type="AlphaFoldDB" id="A0ABD0M7G2"/>
<comment type="caution">
    <text evidence="2">The sequence shown here is derived from an EMBL/GenBank/DDBJ whole genome shotgun (WGS) entry which is preliminary data.</text>
</comment>
<evidence type="ECO:0000256" key="1">
    <source>
        <dbReference type="SAM" id="MobiDB-lite"/>
    </source>
</evidence>
<evidence type="ECO:0000313" key="3">
    <source>
        <dbReference type="Proteomes" id="UP001519460"/>
    </source>
</evidence>
<feature type="compositionally biased region" description="Polar residues" evidence="1">
    <location>
        <begin position="52"/>
        <end position="70"/>
    </location>
</feature>
<protein>
    <recommendedName>
        <fullName evidence="4">Prolactin receptor</fullName>
    </recommendedName>
</protein>
<feature type="compositionally biased region" description="Polar residues" evidence="1">
    <location>
        <begin position="1"/>
        <end position="16"/>
    </location>
</feature>
<keyword evidence="3" id="KW-1185">Reference proteome</keyword>
<reference evidence="2 3" key="1">
    <citation type="journal article" date="2023" name="Sci. Data">
        <title>Genome assembly of the Korean intertidal mud-creeper Batillaria attramentaria.</title>
        <authorList>
            <person name="Patra A.K."/>
            <person name="Ho P.T."/>
            <person name="Jun S."/>
            <person name="Lee S.J."/>
            <person name="Kim Y."/>
            <person name="Won Y.J."/>
        </authorList>
    </citation>
    <scope>NUCLEOTIDE SEQUENCE [LARGE SCALE GENOMIC DNA]</scope>
    <source>
        <strain evidence="2">Wonlab-2016</strain>
    </source>
</reference>
<proteinExistence type="predicted"/>
<accession>A0ABD0M7G2</accession>